<reference evidence="3" key="1">
    <citation type="submission" date="2016-06" db="EMBL/GenBank/DDBJ databases">
        <title>De novo assembly and RNA-Seq shows season-dependent expression and editing in black bear kidneys.</title>
        <authorList>
            <person name="Korstanje R."/>
            <person name="Srivastava A."/>
            <person name="Sarsani V.K."/>
            <person name="Sheehan S.M."/>
            <person name="Seger R.L."/>
            <person name="Barter M.E."/>
            <person name="Lindqvist C."/>
            <person name="Brody L.C."/>
            <person name="Mullikin J.C."/>
        </authorList>
    </citation>
    <scope>NUCLEOTIDE SEQUENCE [LARGE SCALE GENOMIC DNA]</scope>
</reference>
<reference evidence="2" key="3">
    <citation type="submission" date="2025-09" db="UniProtKB">
        <authorList>
            <consortium name="Ensembl"/>
        </authorList>
    </citation>
    <scope>IDENTIFICATION</scope>
</reference>
<dbReference type="GeneTree" id="ENSGT00990000212779"/>
<protein>
    <submittedName>
        <fullName evidence="2">Uncharacterized protein</fullName>
    </submittedName>
</protein>
<reference evidence="2" key="2">
    <citation type="submission" date="2025-08" db="UniProtKB">
        <authorList>
            <consortium name="Ensembl"/>
        </authorList>
    </citation>
    <scope>IDENTIFICATION</scope>
</reference>
<dbReference type="Ensembl" id="ENSUAMT00000004481.1">
    <property type="protein sequence ID" value="ENSUAMP00000003932.1"/>
    <property type="gene ID" value="ENSUAMG00000003630.1"/>
</dbReference>
<sequence>MLSEIRVNLIDIYADKEFNQNPEFSNTDQIDLYDAVSMATSLPSDDRSSNTESPPPVCQEPSPSPATRPLGQRTLLTSGSLGYWSLPVSQKHQAMETQG</sequence>
<organism evidence="2 3">
    <name type="scientific">Ursus americanus</name>
    <name type="common">American black bear</name>
    <name type="synonym">Euarctos americanus</name>
    <dbReference type="NCBI Taxonomy" id="9643"/>
    <lineage>
        <taxon>Eukaryota</taxon>
        <taxon>Metazoa</taxon>
        <taxon>Chordata</taxon>
        <taxon>Craniata</taxon>
        <taxon>Vertebrata</taxon>
        <taxon>Euteleostomi</taxon>
        <taxon>Mammalia</taxon>
        <taxon>Eutheria</taxon>
        <taxon>Laurasiatheria</taxon>
        <taxon>Carnivora</taxon>
        <taxon>Caniformia</taxon>
        <taxon>Ursidae</taxon>
        <taxon>Ursus</taxon>
    </lineage>
</organism>
<feature type="region of interest" description="Disordered" evidence="1">
    <location>
        <begin position="39"/>
        <end position="72"/>
    </location>
</feature>
<proteinExistence type="predicted"/>
<accession>A0A452QG88</accession>
<feature type="compositionally biased region" description="Pro residues" evidence="1">
    <location>
        <begin position="53"/>
        <end position="66"/>
    </location>
</feature>
<evidence type="ECO:0000256" key="1">
    <source>
        <dbReference type="SAM" id="MobiDB-lite"/>
    </source>
</evidence>
<keyword evidence="3" id="KW-1185">Reference proteome</keyword>
<dbReference type="Proteomes" id="UP000291022">
    <property type="component" value="Unassembled WGS sequence"/>
</dbReference>
<evidence type="ECO:0000313" key="2">
    <source>
        <dbReference type="Ensembl" id="ENSUAMP00000003932.1"/>
    </source>
</evidence>
<dbReference type="STRING" id="9643.ENSUAMP00000003932"/>
<evidence type="ECO:0000313" key="3">
    <source>
        <dbReference type="Proteomes" id="UP000291022"/>
    </source>
</evidence>
<dbReference type="AlphaFoldDB" id="A0A452QG88"/>
<name>A0A452QG88_URSAM</name>